<dbReference type="Gene3D" id="3.80.10.10">
    <property type="entry name" value="Ribonuclease Inhibitor"/>
    <property type="match status" value="2"/>
</dbReference>
<evidence type="ECO:0000256" key="2">
    <source>
        <dbReference type="ARBA" id="ARBA00022737"/>
    </source>
</evidence>
<dbReference type="InterPro" id="IPR050333">
    <property type="entry name" value="SLRP"/>
</dbReference>
<evidence type="ECO:0000313" key="3">
    <source>
        <dbReference type="EMBL" id="CAD7243324.1"/>
    </source>
</evidence>
<sequence>MTRFILLDNKAVLELPDRVFGNLAFQNIELYSTIVESVHPSVILSSKDWLVTLKISFSRLKEFPFYLLLWLPQLRELHLLGNHLTEVPTLRSPSLQLLYLQLNEISGMEEGEWTTPDLRIFLMEDNAGITPLNVKFVLIATSLIQMITLSHKNDSHESDSNPIMKLPASVIKSLQSLETFQCGGCHLGPNLPPGALVFRSKTLRKVMLSSNNISRLDPGAITGIGYNTTVFLDYNNIEVMAEESFRPVLEILSLRDGFLSLTGELLGFLPLVRSAKSLPACISYSITVLMFQPIL</sequence>
<dbReference type="EMBL" id="LR899926">
    <property type="protein sequence ID" value="CAD7243324.1"/>
    <property type="molecule type" value="Genomic_DNA"/>
</dbReference>
<keyword evidence="2" id="KW-0677">Repeat</keyword>
<proteinExistence type="predicted"/>
<name>A0A7R8X3G4_9CRUS</name>
<dbReference type="EMBL" id="CAJPEV010000409">
    <property type="protein sequence ID" value="CAG0884971.1"/>
    <property type="molecule type" value="Genomic_DNA"/>
</dbReference>
<organism evidence="3">
    <name type="scientific">Darwinula stevensoni</name>
    <dbReference type="NCBI Taxonomy" id="69355"/>
    <lineage>
        <taxon>Eukaryota</taxon>
        <taxon>Metazoa</taxon>
        <taxon>Ecdysozoa</taxon>
        <taxon>Arthropoda</taxon>
        <taxon>Crustacea</taxon>
        <taxon>Oligostraca</taxon>
        <taxon>Ostracoda</taxon>
        <taxon>Podocopa</taxon>
        <taxon>Podocopida</taxon>
        <taxon>Darwinulocopina</taxon>
        <taxon>Darwinuloidea</taxon>
        <taxon>Darwinulidae</taxon>
        <taxon>Darwinula</taxon>
    </lineage>
</organism>
<protein>
    <submittedName>
        <fullName evidence="3">Uncharacterized protein</fullName>
    </submittedName>
</protein>
<evidence type="ECO:0000256" key="1">
    <source>
        <dbReference type="ARBA" id="ARBA00022614"/>
    </source>
</evidence>
<dbReference type="SUPFAM" id="SSF52058">
    <property type="entry name" value="L domain-like"/>
    <property type="match status" value="1"/>
</dbReference>
<keyword evidence="1" id="KW-0433">Leucine-rich repeat</keyword>
<accession>A0A7R8X3G4</accession>
<evidence type="ECO:0000313" key="4">
    <source>
        <dbReference type="Proteomes" id="UP000677054"/>
    </source>
</evidence>
<dbReference type="PANTHER" id="PTHR45712">
    <property type="entry name" value="AGAP008170-PA"/>
    <property type="match status" value="1"/>
</dbReference>
<dbReference type="Proteomes" id="UP000677054">
    <property type="component" value="Unassembled WGS sequence"/>
</dbReference>
<dbReference type="InterPro" id="IPR032675">
    <property type="entry name" value="LRR_dom_sf"/>
</dbReference>
<gene>
    <name evidence="3" type="ORF">DSTB1V02_LOCUS3248</name>
</gene>
<reference evidence="3" key="1">
    <citation type="submission" date="2020-11" db="EMBL/GenBank/DDBJ databases">
        <authorList>
            <person name="Tran Van P."/>
        </authorList>
    </citation>
    <scope>NUCLEOTIDE SEQUENCE</scope>
</reference>
<dbReference type="OrthoDB" id="676979at2759"/>
<dbReference type="PROSITE" id="PS51450">
    <property type="entry name" value="LRR"/>
    <property type="match status" value="1"/>
</dbReference>
<dbReference type="PANTHER" id="PTHR45712:SF22">
    <property type="entry name" value="INSULIN-LIKE GROWTH FACTOR-BINDING PROTEIN COMPLEX ACID LABILE SUBUNIT"/>
    <property type="match status" value="1"/>
</dbReference>
<keyword evidence="4" id="KW-1185">Reference proteome</keyword>
<dbReference type="InterPro" id="IPR001611">
    <property type="entry name" value="Leu-rich_rpt"/>
</dbReference>
<dbReference type="AlphaFoldDB" id="A0A7R8X3G4"/>